<feature type="compositionally biased region" description="Polar residues" evidence="5">
    <location>
        <begin position="4043"/>
        <end position="4052"/>
    </location>
</feature>
<evidence type="ECO:0000256" key="2">
    <source>
        <dbReference type="ARBA" id="ARBA00022525"/>
    </source>
</evidence>
<feature type="compositionally biased region" description="Low complexity" evidence="5">
    <location>
        <begin position="2326"/>
        <end position="2336"/>
    </location>
</feature>
<feature type="region of interest" description="Disordered" evidence="5">
    <location>
        <begin position="3774"/>
        <end position="5210"/>
    </location>
</feature>
<feature type="compositionally biased region" description="Polar residues" evidence="5">
    <location>
        <begin position="3929"/>
        <end position="3938"/>
    </location>
</feature>
<feature type="compositionally biased region" description="Polar residues" evidence="5">
    <location>
        <begin position="4406"/>
        <end position="4419"/>
    </location>
</feature>
<dbReference type="PANTHER" id="PTHR37467">
    <property type="entry name" value="EXPORTED CALCIUM-BINDING GLYCOPROTEIN-RELATED"/>
    <property type="match status" value="1"/>
</dbReference>
<feature type="compositionally biased region" description="Acidic residues" evidence="5">
    <location>
        <begin position="2343"/>
        <end position="2362"/>
    </location>
</feature>
<feature type="compositionally biased region" description="Basic and acidic residues" evidence="5">
    <location>
        <begin position="2401"/>
        <end position="2410"/>
    </location>
</feature>
<dbReference type="InterPro" id="IPR053180">
    <property type="entry name" value="Ca-binding_acidic-repeat"/>
</dbReference>
<feature type="compositionally biased region" description="Acidic residues" evidence="5">
    <location>
        <begin position="1833"/>
        <end position="1845"/>
    </location>
</feature>
<dbReference type="Proteomes" id="UP000276309">
    <property type="component" value="Chromosome"/>
</dbReference>
<feature type="region of interest" description="Disordered" evidence="5">
    <location>
        <begin position="2396"/>
        <end position="2447"/>
    </location>
</feature>
<keyword evidence="4" id="KW-0106">Calcium</keyword>
<feature type="region of interest" description="Disordered" evidence="5">
    <location>
        <begin position="3102"/>
        <end position="3131"/>
    </location>
</feature>
<accession>A0A3G2L416</accession>
<dbReference type="KEGG" id="emar:D1013_06025"/>
<dbReference type="GO" id="GO:0004553">
    <property type="term" value="F:hydrolase activity, hydrolyzing O-glycosyl compounds"/>
    <property type="evidence" value="ECO:0007669"/>
    <property type="project" value="UniProtKB-ARBA"/>
</dbReference>
<dbReference type="InterPro" id="IPR018247">
    <property type="entry name" value="EF_Hand_1_Ca_BS"/>
</dbReference>
<feature type="region of interest" description="Disordered" evidence="5">
    <location>
        <begin position="2322"/>
        <end position="2362"/>
    </location>
</feature>
<dbReference type="RefSeq" id="WP_121848011.1">
    <property type="nucleotide sequence ID" value="NZ_CP032050.1"/>
</dbReference>
<dbReference type="Pfam" id="PF18884">
    <property type="entry name" value="TSP3_bac"/>
    <property type="match status" value="53"/>
</dbReference>
<feature type="compositionally biased region" description="Polar residues" evidence="5">
    <location>
        <begin position="4100"/>
        <end position="4109"/>
    </location>
</feature>
<feature type="compositionally biased region" description="Polar residues" evidence="5">
    <location>
        <begin position="4919"/>
        <end position="4932"/>
    </location>
</feature>
<sequence>MKTVSFLSILLFLNVFLVFPQEGFSIVGATVSVTNGASVRIDNGHVTVSGEASIKNNSLISVGGNWFNNNASGQIFTTDSDGTVSFSAATPVTIGGTTSTLFYNLILDVDETTLEVNTIVGGHISGPNLGVLDLNNSKLDLNSNTLQITNSVVGALIESGGYIVSEDVLNGSKVQWQTSATGGTYNVPFGSNSGVPIPLSIERTSGDLGMITVSTYPVGLDMLPLPTQPETVNNMLDSDGNDLTNNSVNRFWQLDKSGSGTANLTFSYTDSETPIAGESGLSAFRYDTNTDRWQAQGAASFDQNNNLLSVNGVSSFSPWTVSSNSTAAGVVIDLNEFTAGVNHEVQFRPTTGNISPISLVPSLTSDTNTINSVTLSFAGHLDSTEFLYVTNGPVQFNFTTASATHDFTVNGTVIRMVQNFNSFTFTELSGGTIPNDDFIDLLNSLYYRNNTNSPTDGVRTADFTVTDTNSQTASATTTIRVYSNGPVAVDDSNSIIANNPGAITGNVLTDGADSGTGLTVSEVDVYEDQVGVAYETLYGTLTINMDGTYSYDVDETNSAVTGLRNGESLQDIVSYTVKDQNDITDYGILTITINGVDENPVAVDNTDEIDVFVENNTTGNLITDVDSGGADFVDRGVSQLTWENEFSAAGGVYAGLSAPVNGQTRTISGVTLNFTSTDPSGIGIPDQNQTVYQTGTNGGHFGYLLYAINANSSPSSNTELIIDFSEPVYNLGFLLTDIDFSQGTSWQDQVTVSGSLAGTQSSFKVTTTGGILDAGGNTYYGIGTAIESDATGNVNVFFDQPIDQLVIGYNYGPNATDADQGTQIAGVSDIYWQGADPNIVISEIDGSAANIGSSYVGTYGSITVFSDGSYTYIPDTGNPAVANLLNGQSLTETFEYRLSDGVNSDTANLYITLNGTQTDSDGDSVGDIVDLDDDNDGILDCDENFLSTNNEFGDIFSINGTGVQTSPTEVRLTEAINDQSGQAFSFNTIDFNKSFNFTFEAYLGNNDGGADGVAMVFHNDPAGSTAIGANGIGMGAAGIQNGIVLELDTYFNSANEGDIVNDHTMIWDTDQQSGAGLLTTAVDFGNLEDGAWHSVNVIWNASSQTIRYYVDDILAGVFTGDLVTDYFAGENNVYFGYTASTGGAVNEQRVRFAGGFCGLPLEVDFDNDGIPNHLDSDSDNDGCPDALEGSDNHDYPDLDTNYRLTASVDAQGVPGGVSQDVGTSNDNGQQASECSECSPNHPDYADTDGDSIADYCDDDDDNDGIIDIDECTNLLVQGGFENISGLNNGNNFPVDISPWILGSGNQANVVQVDGAGGFDYGAGGPFEDANSATGAGTLQHYLDIVNGSNDFYQSFTITTTSSVTYSGYFSARDNLSGVGSISIYSGVGTGGSLVSGTGDFTIDSFGDSQNTPWLFIERTITLTPGTYSYVVAMDENLNFDEARVTNCQDTDGDTIPDYQDTDSDGDGCPDALEGTTSYDYSDIDGNDRLIAAIDGNGLPGGTSQGVGTSQDNTQESIICDECNPLNPAFVDADGDNIGDSCDTRTSTAFPCDDSFYIVANGQLNSYDPISQGFVPIGSNTDNINGIGYSTLNNYAYGVFQGDIYVMDATGTIEIYGTPTAFNGSQPTAFPTEMRSGYIDSSGIYWGLAAGAAFRGHMYKLDLNTLEYESIPLNPVFPGGNAVPGDIVIVGTTAYAFNRGNLYTIDLTANPITVATEAVAGSTNLTGTFAGAQFVDALGNMYFTYNDGGFYIVNDYNTATAPSVTYIGNSPIGSQNDGFSCDLATTSPFDFDGDGYVFGGDLDNDNDGILDSEENPGSISPWQDSDGDGVPYYLDDDDGNPSVGDDDGLIEAGYDSDGDGFANFYDLDADNDGCFDTVEAGHSDGDNDGYLGNSPVSVDANGQVTGQGGYTGSTGAERTAVQTSIDTAPTDQETSFGNDATFTVGASALSASSFTSGTPNYDTNADAGLGYQWQVSTDGGISFNNIGGETNATLVVNDVTFGDNGNIYKVLVFHTNNPCPEEAQATLTVINNVDALNDFASITAVQGFFGATDVINVLDNDEFNGAALNPTDVTVTPVTNGPLTINSDGSLDVANNTNTGTYTIDYQICEVANPSNCDIATATVNVGANNTPSAQDDNVSVDQNTTNNDIAVLADNGNGPDDFGGDGANNGAITLPSGSSTNGGVVSVNNNGTPNDPTDDSVIYSPANGFVGTDTFDYTITDANIDTSTATVTVTVDDVVPPALVLVIDDITADNLISSTEAGTTIPITGTVTGEFLSGDIVTLTINGSNFTGSIDGSGVFSINVPGDRLVSDSDLTINGSVSSTDGAGNTGTATANKTYGLDNDGDGIADNVDEDDDNDGILDTYEGLDDFDNDGIPNYLDLDSDNDGIPDVVESGNGSFDIDKNGRIDPAESAPGANGIPDIVEDGGVDGAGVSNPPVNSDGTGNQDFLDIDSDGDGIKDILEAQPSSGAIFLANNDTDGDGIDDNFDFDNGGTPIYNVQDTDSDGQADYLDFDSDDDGIVDNIEWQSTSGYLSPSADSDGNGLADNYETSAGSGVSIAQPQNTDGTDNPDYRDTDSDNDGLSDLIEAYDTDGDNIEDTTASGTDSDNDGLDDAFDLSISAPDGLEDVNGATNNGQDVTNLPNDQDPATGEVDFRDANVPYTPIDTDGDTIDNQIDKDDDNDGILDSVESLGFEPTSNLGDPCNGPSFVFTGTPTDVGGTNDGSIGDQYRFSNVGTVDGNVLDAIITITGRSANITSFNIEKTPGDDIWNMEYGGNPIALNEEFQMEFNIQFVLTGTLTKYNVNRIGGTIADIDGANFEESVVLNQPGLYAVDSNTLITTTNNLATGKTTFLGPDETWSGVDPGARLAVYFNYYNTDDLTLSFVSNALNLISNTHLGSLKLDVCSINGLFDPNNTASNTGSNGNQSGPGTAPVFTVNDGIDSDNDGISDELDIDSDNDGIPDNVEAQATTSYIAPGTSDGDSDGLLDAYEGSGDEGLMVVDTDSDGINDYLDLDSDNDSKSDTLEAGFAAAATNNDADGDGLLDDYDDVDTTGGTFDVNDDQNNGASDLPNNDIVSTAEVDYREIGFDDYDGDGISDVADLDDDNDGILDSAENSGGIDPSADNDGDGTVNYRDLDFGADANGDGIVDIFDTDGDGVPNHFDLDGDNDGIYDVVEAGHDQAHTNGALTAAVGQDGIPNSVQAAGQGNSGTVNYTVSDSETVADGIPDYLDLDSDGDGLPDNVEAQTTLGYVTPNADDAATYTTNKGVNSAYLGGIDPENTDGTDNPDYLDLNSDNEGADDTVEAGLTLANNDADGDGLDDNTDATVDYSDPNGTIDDPSTLPNVQNDATAEVDYRDASAAVIDAVADSFTGVNGFAGGNAGDATGNDTLNGVAVDDNDLNITITNDGGITGVSIDANGIISVPAGTAAGTYNVVYQICEKAYPTNCDTAAATITVNASVIAANDDATPADLSSVNGYVGGNAGDVTANDTLNGTAVNDADINITIFDDDGLTGVSIATDGTLSVPAGTAAGTYNVVYQICEKLNTSNCDTATAVVIVDAPAIVANDDATPADLSAVNGFTGGSAGDVTSNDTLNGAAVNDTEIDITVTDNDGLAGVTIAADGTLSVPAGTAAGTYNVVYQICEKLNTSNCDTATAVVVVNAPAIVANDDDFSGVTINEILGGDAGDATANDTLNGVAVNDADLTHSINSDGGLTGVTIDSDGIINVPANSTPGTYTVIYQICETLNASNCDTGNVTIVVDDCLSEPTNDCDGDGLTNAEETTNGTDPNNADTDGDGINDGQEVNTDGTDPLDSCDSNGGTPLATDDCDGDGLTTAEETTNGTDPNNADTDGDGINDGQEVNTDGTDPLDSCDSNGGTPLSTDDCDGDGLTTADETTNGTDPNNADTDGDGINDGQEVNTDGTDPLDSCDSNGGTPLSTDDCDGDGLTTAEETTNGTDPNNADTDGDGINDGQEVNTDGTDPLDSCDSVGGTPLATDDCDGDGLTTAEETTNGTDPNNADTDGDGINDGQEVNTDGTDPLDSCDSNGGTPLSTDDCDGDGLTTAEETTNGTDPNNADTDGDGINDGQEVNTDGTDPLDSCDSNGGTPLSTDDCDGDGLTTADETTNGTDPNNADTDGDGINDGQEVNTDGTDPLDSCDSNGGTPLSTDDCDGDGLTTAEETTNGTDPNNADTDGDGINDGQEVNTDGTDPLDSCDSVGGTPLSTDDCDGDGLTTAEETTNGTDPNNADTDGDGINDGQEVNTDGTDPLDSCDSVGGTPLATDDCDGDGLTTAEETTNGTDPNNADTDGDGINDGQEVNTDGTDPLDSCDSVGGTPLATDDCDGDGLTTAEETTNGTDPNNADTDGDGINDGQEVNTDGTDPLDSCDSVGGTPLATDDCDGDGLTTAEETTNGTDPNNADTDGDGINDGQEVNTDGTDPLDSCDSVGGTPLSTDDCDGDGLTTAEETTNGTDPNNADTDGDGISDGQEVNTDGTDPLDSCDSVGGTPLATDDCDGDGLTTAEETTNGTDPNNADTDGDGINDGQEVNTDGTDPLDSCDSNGGTPLSTDDCDGDGLTTADETTNGTDPNNADTDGDGINDGQEVNTDGTDPLDSCDSNGGTPLSTDDCDGDGLTTAEETTNGTDPNNADTDGDGINDGQEVNTDGTDPLDSCDSVGGTPLATDDCDGDGLTTAEETTNGTDPNNADTDGDGINDGQEVNTDGTDPLDSCDSNGGTPLSTDDCDGDGLTTAEETTNGTDPNNTDTDGDGINDGQEVNTDGTDPLDSCDSVGGTPLATDDCDGDGLTTAEETTNGTDPNNADTDGDGINDGQEVNTDGTDPLDSCDSVGGTPLATDDCDGDGLTNAEETTNGTDPNNADTDGDGINDGQEVNTDGTDPLDSCDSVGGTPLSTDDCDGDGLTTAEETTNGTDPNNADTDGDGINDGQEVNTDGTDPLDSCDSVGGTPLATDDCDGDGLTTAEETTNGTDPNNADTDGDGINDGQEVNTDGTDPLDSCDSVGGTPLSTDDCDGDGLTTAEETTNGTDPNNADTDGDGLTDGEEVNNVDDPSTALIPTSISNPLDSCDPDGTGSTCGTDPDNDGLTSSEEAILGTNPNNPDTDGDSINDGQEVNVDNTDPLNDCDSNGGTPLADSDCDGDGLTTAEEALIGTNPDIADTDNDGVNDGQEVNTDGTDPLDDCDSIGGIPTTESDCDDDGLTLAEEEARGTDASKADTDEDGIMDGQEVIDGTDPLDPCSSLGGTPPQGTPCDINVETDLVSPEINDGRFIINNIESFPVNTVEVYNRWGVKVFSTDGYNNADNAFTGISNGRVTIRQKEELPVGVYFYIINYVNNNEQRTLNGYLYINR</sequence>
<dbReference type="PROSITE" id="PS00018">
    <property type="entry name" value="EF_HAND_1"/>
    <property type="match status" value="3"/>
</dbReference>
<evidence type="ECO:0000256" key="5">
    <source>
        <dbReference type="SAM" id="MobiDB-lite"/>
    </source>
</evidence>
<feature type="compositionally biased region" description="Polar residues" evidence="5">
    <location>
        <begin position="4727"/>
        <end position="4736"/>
    </location>
</feature>
<feature type="compositionally biased region" description="Polar residues" evidence="5">
    <location>
        <begin position="2531"/>
        <end position="2540"/>
    </location>
</feature>
<feature type="compositionally biased region" description="Polar residues" evidence="5">
    <location>
        <begin position="4634"/>
        <end position="4647"/>
    </location>
</feature>
<feature type="compositionally biased region" description="Polar residues" evidence="5">
    <location>
        <begin position="4292"/>
        <end position="4305"/>
    </location>
</feature>
<dbReference type="InterPro" id="IPR028974">
    <property type="entry name" value="TSP_type-3_rpt"/>
</dbReference>
<feature type="compositionally biased region" description="Polar residues" evidence="5">
    <location>
        <begin position="4178"/>
        <end position="4191"/>
    </location>
</feature>
<feature type="region of interest" description="Disordered" evidence="5">
    <location>
        <begin position="1878"/>
        <end position="1914"/>
    </location>
</feature>
<evidence type="ECO:0000256" key="4">
    <source>
        <dbReference type="ARBA" id="ARBA00022837"/>
    </source>
</evidence>
<dbReference type="Pfam" id="PF13585">
    <property type="entry name" value="CHU_C"/>
    <property type="match status" value="1"/>
</dbReference>
<feature type="compositionally biased region" description="Polar residues" evidence="5">
    <location>
        <begin position="4157"/>
        <end position="4166"/>
    </location>
</feature>
<organism evidence="6 7">
    <name type="scientific">Euzebyella marina</name>
    <dbReference type="NCBI Taxonomy" id="1761453"/>
    <lineage>
        <taxon>Bacteria</taxon>
        <taxon>Pseudomonadati</taxon>
        <taxon>Bacteroidota</taxon>
        <taxon>Flavobacteriia</taxon>
        <taxon>Flavobacteriales</taxon>
        <taxon>Flavobacteriaceae</taxon>
        <taxon>Euzebyella</taxon>
    </lineage>
</organism>
<feature type="compositionally biased region" description="Polar residues" evidence="5">
    <location>
        <begin position="4862"/>
        <end position="4875"/>
    </location>
</feature>
<gene>
    <name evidence="6" type="ORF">D1013_06025</name>
</gene>
<feature type="compositionally biased region" description="Low complexity" evidence="5">
    <location>
        <begin position="4751"/>
        <end position="4761"/>
    </location>
</feature>
<feature type="region of interest" description="Disordered" evidence="5">
    <location>
        <begin position="3054"/>
        <end position="3075"/>
    </location>
</feature>
<dbReference type="EMBL" id="CP032050">
    <property type="protein sequence ID" value="AYN66961.1"/>
    <property type="molecule type" value="Genomic_DNA"/>
</dbReference>
<feature type="region of interest" description="Disordered" evidence="5">
    <location>
        <begin position="2159"/>
        <end position="2199"/>
    </location>
</feature>
<evidence type="ECO:0000313" key="6">
    <source>
        <dbReference type="EMBL" id="AYN66961.1"/>
    </source>
</evidence>
<feature type="compositionally biased region" description="Polar residues" evidence="5">
    <location>
        <begin position="5068"/>
        <end position="5077"/>
    </location>
</feature>
<keyword evidence="7" id="KW-1185">Reference proteome</keyword>
<dbReference type="InterPro" id="IPR013320">
    <property type="entry name" value="ConA-like_dom_sf"/>
</dbReference>
<dbReference type="InterPro" id="IPR049826">
    <property type="entry name" value="Ig-like_ice"/>
</dbReference>
<feature type="compositionally biased region" description="Polar residues" evidence="5">
    <location>
        <begin position="5033"/>
        <end position="5045"/>
    </location>
</feature>
<feature type="compositionally biased region" description="Polar residues" evidence="5">
    <location>
        <begin position="2631"/>
        <end position="2644"/>
    </location>
</feature>
<feature type="compositionally biased region" description="Polar residues" evidence="5">
    <location>
        <begin position="3872"/>
        <end position="3881"/>
    </location>
</feature>
<dbReference type="InterPro" id="IPR010221">
    <property type="entry name" value="VCBS_dom"/>
</dbReference>
<feature type="compositionally biased region" description="Polar residues" evidence="5">
    <location>
        <begin position="4463"/>
        <end position="4476"/>
    </location>
</feature>
<feature type="compositionally biased region" description="Polar residues" evidence="5">
    <location>
        <begin position="4121"/>
        <end position="4134"/>
    </location>
</feature>
<evidence type="ECO:0000313" key="7">
    <source>
        <dbReference type="Proteomes" id="UP000276309"/>
    </source>
</evidence>
<feature type="compositionally biased region" description="Polar residues" evidence="5">
    <location>
        <begin position="4349"/>
        <end position="4362"/>
    </location>
</feature>
<feature type="compositionally biased region" description="Acidic residues" evidence="5">
    <location>
        <begin position="1245"/>
        <end position="1256"/>
    </location>
</feature>
<feature type="compositionally biased region" description="Polar residues" evidence="5">
    <location>
        <begin position="3063"/>
        <end position="3075"/>
    </location>
</feature>
<feature type="compositionally biased region" description="Polar residues" evidence="5">
    <location>
        <begin position="5121"/>
        <end position="5142"/>
    </location>
</feature>
<feature type="compositionally biased region" description="Polar residues" evidence="5">
    <location>
        <begin position="3893"/>
        <end position="3906"/>
    </location>
</feature>
<dbReference type="InterPro" id="IPR056573">
    <property type="entry name" value="Lectin_L-type_dom"/>
</dbReference>
<feature type="compositionally biased region" description="Polar residues" evidence="5">
    <location>
        <begin position="5097"/>
        <end position="5114"/>
    </location>
</feature>
<feature type="compositionally biased region" description="Polar residues" evidence="5">
    <location>
        <begin position="4007"/>
        <end position="4020"/>
    </location>
</feature>
<name>A0A3G2L416_9FLAO</name>
<feature type="compositionally biased region" description="Acidic residues" evidence="5">
    <location>
        <begin position="5047"/>
        <end position="5060"/>
    </location>
</feature>
<feature type="compositionally biased region" description="Polar residues" evidence="5">
    <location>
        <begin position="4613"/>
        <end position="4622"/>
    </location>
</feature>
<feature type="compositionally biased region" description="Acidic residues" evidence="5">
    <location>
        <begin position="2578"/>
        <end position="2598"/>
    </location>
</feature>
<feature type="compositionally biased region" description="Polar residues" evidence="5">
    <location>
        <begin position="4577"/>
        <end position="4590"/>
    </location>
</feature>
<feature type="compositionally biased region" description="Polar residues" evidence="5">
    <location>
        <begin position="4235"/>
        <end position="4248"/>
    </location>
</feature>
<feature type="region of interest" description="Disordered" evidence="5">
    <location>
        <begin position="3273"/>
        <end position="3300"/>
    </location>
</feature>
<feature type="compositionally biased region" description="Polar residues" evidence="5">
    <location>
        <begin position="4520"/>
        <end position="4533"/>
    </location>
</feature>
<feature type="compositionally biased region" description="Acidic residues" evidence="5">
    <location>
        <begin position="1801"/>
        <end position="1813"/>
    </location>
</feature>
<feature type="compositionally biased region" description="Polar residues" evidence="5">
    <location>
        <begin position="4691"/>
        <end position="4704"/>
    </location>
</feature>
<dbReference type="NCBIfam" id="NF012196">
    <property type="entry name" value="Ig_like_ice"/>
    <property type="match status" value="1"/>
</dbReference>
<protein>
    <submittedName>
        <fullName evidence="6">Ig-like domain-containing protein</fullName>
    </submittedName>
</protein>
<feature type="compositionally biased region" description="Acidic residues" evidence="5">
    <location>
        <begin position="2607"/>
        <end position="2616"/>
    </location>
</feature>
<feature type="region of interest" description="Disordered" evidence="5">
    <location>
        <begin position="2492"/>
        <end position="2517"/>
    </location>
</feature>
<feature type="compositionally biased region" description="Polar residues" evidence="5">
    <location>
        <begin position="3779"/>
        <end position="3792"/>
    </location>
</feature>
<dbReference type="NCBIfam" id="TIGR01965">
    <property type="entry name" value="VCBS_repeat"/>
    <property type="match status" value="2"/>
</dbReference>
<feature type="compositionally biased region" description="Polar residues" evidence="5">
    <location>
        <begin position="4556"/>
        <end position="4565"/>
    </location>
</feature>
<feature type="compositionally biased region" description="Polar residues" evidence="5">
    <location>
        <begin position="4805"/>
        <end position="4818"/>
    </location>
</feature>
<feature type="region of interest" description="Disordered" evidence="5">
    <location>
        <begin position="1170"/>
        <end position="1256"/>
    </location>
</feature>
<feature type="compositionally biased region" description="Polar residues" evidence="5">
    <location>
        <begin position="1893"/>
        <end position="1903"/>
    </location>
</feature>
<evidence type="ECO:0000256" key="1">
    <source>
        <dbReference type="ARBA" id="ARBA00004613"/>
    </source>
</evidence>
<feature type="compositionally biased region" description="Polar residues" evidence="5">
    <location>
        <begin position="3836"/>
        <end position="3849"/>
    </location>
</feature>
<dbReference type="CDD" id="cd01951">
    <property type="entry name" value="lectin_L-type"/>
    <property type="match status" value="1"/>
</dbReference>
<keyword evidence="2" id="KW-0964">Secreted</keyword>
<feature type="region of interest" description="Disordered" evidence="5">
    <location>
        <begin position="2531"/>
        <end position="2673"/>
    </location>
</feature>
<dbReference type="GO" id="GO:0005975">
    <property type="term" value="P:carbohydrate metabolic process"/>
    <property type="evidence" value="ECO:0007669"/>
    <property type="project" value="UniProtKB-ARBA"/>
</dbReference>
<feature type="compositionally biased region" description="Polar residues" evidence="5">
    <location>
        <begin position="4064"/>
        <end position="4077"/>
    </location>
</feature>
<proteinExistence type="predicted"/>
<dbReference type="GO" id="GO:0005509">
    <property type="term" value="F:calcium ion binding"/>
    <property type="evidence" value="ECO:0007669"/>
    <property type="project" value="InterPro"/>
</dbReference>
<dbReference type="Gene3D" id="2.40.30.120">
    <property type="entry name" value="Positive stranded ssRNA viruses"/>
    <property type="match status" value="1"/>
</dbReference>
<comment type="subcellular location">
    <subcellularLocation>
        <location evidence="1">Secreted</location>
    </subcellularLocation>
</comment>
<feature type="compositionally biased region" description="Low complexity" evidence="5">
    <location>
        <begin position="2168"/>
        <end position="2195"/>
    </location>
</feature>
<dbReference type="InterPro" id="IPR059100">
    <property type="entry name" value="TSP3_bac"/>
</dbReference>
<feature type="region of interest" description="Disordered" evidence="5">
    <location>
        <begin position="1801"/>
        <end position="1845"/>
    </location>
</feature>
<feature type="compositionally biased region" description="Polar residues" evidence="5">
    <location>
        <begin position="3950"/>
        <end position="3963"/>
    </location>
</feature>
<dbReference type="SUPFAM" id="SSF103647">
    <property type="entry name" value="TSP type-3 repeat"/>
    <property type="match status" value="2"/>
</dbReference>
<keyword evidence="3" id="KW-0732">Signal</keyword>
<feature type="compositionally biased region" description="Polar residues" evidence="5">
    <location>
        <begin position="4976"/>
        <end position="4989"/>
    </location>
</feature>
<dbReference type="SUPFAM" id="SSF49899">
    <property type="entry name" value="Concanavalin A-like lectins/glucanases"/>
    <property type="match status" value="1"/>
</dbReference>
<feature type="compositionally biased region" description="Polar residues" evidence="5">
    <location>
        <begin position="1220"/>
        <end position="1238"/>
    </location>
</feature>
<dbReference type="PANTHER" id="PTHR37467:SF1">
    <property type="entry name" value="EXPORTED CALCIUM-BINDING GLYCOPROTEIN"/>
    <property type="match status" value="1"/>
</dbReference>
<dbReference type="OrthoDB" id="9805017at2"/>
<feature type="compositionally biased region" description="Polar residues" evidence="5">
    <location>
        <begin position="2437"/>
        <end position="2447"/>
    </location>
</feature>
<dbReference type="Gene3D" id="4.10.1080.10">
    <property type="entry name" value="TSP type-3 repeat"/>
    <property type="match status" value="3"/>
</dbReference>
<feature type="compositionally biased region" description="Acidic residues" evidence="5">
    <location>
        <begin position="2503"/>
        <end position="2517"/>
    </location>
</feature>
<feature type="compositionally biased region" description="Polar residues" evidence="5">
    <location>
        <begin position="2549"/>
        <end position="2568"/>
    </location>
</feature>
<reference evidence="6 7" key="1">
    <citation type="submission" date="2018-08" db="EMBL/GenBank/DDBJ databases">
        <title>The reduced genetic potential of extracellular carbohydrate catabolism in Euzebyella marina RN62, a Flavobacteriia bacterium isolated from the hadal water.</title>
        <authorList>
            <person name="Xue C."/>
        </authorList>
    </citation>
    <scope>NUCLEOTIDE SEQUENCE [LARGE SCALE GENOMIC DNA]</scope>
    <source>
        <strain evidence="6 7">RN62</strain>
    </source>
</reference>
<evidence type="ECO:0000256" key="3">
    <source>
        <dbReference type="ARBA" id="ARBA00022729"/>
    </source>
</evidence>